<keyword evidence="7" id="KW-1185">Reference proteome</keyword>
<dbReference type="PANTHER" id="PTHR42852:SF6">
    <property type="entry name" value="THIOL:DISULFIDE INTERCHANGE PROTEIN DSBE"/>
    <property type="match status" value="1"/>
</dbReference>
<evidence type="ECO:0000259" key="5">
    <source>
        <dbReference type="PROSITE" id="PS51352"/>
    </source>
</evidence>
<dbReference type="SUPFAM" id="SSF52833">
    <property type="entry name" value="Thioredoxin-like"/>
    <property type="match status" value="1"/>
</dbReference>
<reference evidence="6 7" key="2">
    <citation type="journal article" date="2016" name="Int. J. Syst. Evol. Microbiol.">
        <title>Flavisolibacter tropicus sp. nov., isolated from tropical soil.</title>
        <authorList>
            <person name="Lee J.J."/>
            <person name="Kang M.S."/>
            <person name="Kim G.S."/>
            <person name="Lee C.S."/>
            <person name="Lim S."/>
            <person name="Lee J."/>
            <person name="Roh S.H."/>
            <person name="Kang H."/>
            <person name="Ha J.M."/>
            <person name="Bae S."/>
            <person name="Jung H.Y."/>
            <person name="Kim M.K."/>
        </authorList>
    </citation>
    <scope>NUCLEOTIDE SEQUENCE [LARGE SCALE GENOMIC DNA]</scope>
    <source>
        <strain evidence="6 7">LCS9</strain>
    </source>
</reference>
<dbReference type="PANTHER" id="PTHR42852">
    <property type="entry name" value="THIOL:DISULFIDE INTERCHANGE PROTEIN DSBE"/>
    <property type="match status" value="1"/>
</dbReference>
<dbReference type="InterPro" id="IPR036249">
    <property type="entry name" value="Thioredoxin-like_sf"/>
</dbReference>
<dbReference type="STRING" id="1492898.SY85_19645"/>
<dbReference type="Pfam" id="PF13905">
    <property type="entry name" value="Thioredoxin_8"/>
    <property type="match status" value="1"/>
</dbReference>
<gene>
    <name evidence="6" type="ORF">SY85_19645</name>
</gene>
<dbReference type="PROSITE" id="PS51352">
    <property type="entry name" value="THIOREDOXIN_2"/>
    <property type="match status" value="1"/>
</dbReference>
<dbReference type="CDD" id="cd02966">
    <property type="entry name" value="TlpA_like_family"/>
    <property type="match status" value="1"/>
</dbReference>
<dbReference type="Proteomes" id="UP000077177">
    <property type="component" value="Chromosome"/>
</dbReference>
<dbReference type="InterPro" id="IPR012336">
    <property type="entry name" value="Thioredoxin-like_fold"/>
</dbReference>
<dbReference type="EMBL" id="CP011390">
    <property type="protein sequence ID" value="ANE52366.1"/>
    <property type="molecule type" value="Genomic_DNA"/>
</dbReference>
<keyword evidence="2" id="KW-0201">Cytochrome c-type biogenesis</keyword>
<dbReference type="GO" id="GO:0017004">
    <property type="term" value="P:cytochrome complex assembly"/>
    <property type="evidence" value="ECO:0007669"/>
    <property type="project" value="UniProtKB-KW"/>
</dbReference>
<evidence type="ECO:0000313" key="7">
    <source>
        <dbReference type="Proteomes" id="UP000077177"/>
    </source>
</evidence>
<protein>
    <recommendedName>
        <fullName evidence="5">Thioredoxin domain-containing protein</fullName>
    </recommendedName>
</protein>
<dbReference type="InterPro" id="IPR050553">
    <property type="entry name" value="Thioredoxin_ResA/DsbE_sf"/>
</dbReference>
<evidence type="ECO:0000256" key="1">
    <source>
        <dbReference type="ARBA" id="ARBA00004196"/>
    </source>
</evidence>
<organism evidence="6 7">
    <name type="scientific">Flavisolibacter tropicus</name>
    <dbReference type="NCBI Taxonomy" id="1492898"/>
    <lineage>
        <taxon>Bacteria</taxon>
        <taxon>Pseudomonadati</taxon>
        <taxon>Bacteroidota</taxon>
        <taxon>Chitinophagia</taxon>
        <taxon>Chitinophagales</taxon>
        <taxon>Chitinophagaceae</taxon>
        <taxon>Flavisolibacter</taxon>
    </lineage>
</organism>
<evidence type="ECO:0000256" key="4">
    <source>
        <dbReference type="ARBA" id="ARBA00023284"/>
    </source>
</evidence>
<dbReference type="KEGG" id="fla:SY85_19645"/>
<accession>A0A172TZD9</accession>
<keyword evidence="4" id="KW-0676">Redox-active center</keyword>
<evidence type="ECO:0000256" key="2">
    <source>
        <dbReference type="ARBA" id="ARBA00022748"/>
    </source>
</evidence>
<feature type="domain" description="Thioredoxin" evidence="5">
    <location>
        <begin position="327"/>
        <end position="474"/>
    </location>
</feature>
<proteinExistence type="predicted"/>
<dbReference type="AlphaFoldDB" id="A0A172TZD9"/>
<dbReference type="InterPro" id="IPR013766">
    <property type="entry name" value="Thioredoxin_domain"/>
</dbReference>
<dbReference type="PROSITE" id="PS51257">
    <property type="entry name" value="PROKAR_LIPOPROTEIN"/>
    <property type="match status" value="1"/>
</dbReference>
<evidence type="ECO:0000313" key="6">
    <source>
        <dbReference type="EMBL" id="ANE52366.1"/>
    </source>
</evidence>
<name>A0A172TZD9_9BACT</name>
<dbReference type="GO" id="GO:0030313">
    <property type="term" value="C:cell envelope"/>
    <property type="evidence" value="ECO:0007669"/>
    <property type="project" value="UniProtKB-SubCell"/>
</dbReference>
<keyword evidence="3" id="KW-1015">Disulfide bond</keyword>
<dbReference type="Gene3D" id="3.40.30.10">
    <property type="entry name" value="Glutaredoxin"/>
    <property type="match status" value="1"/>
</dbReference>
<dbReference type="OrthoDB" id="743079at2"/>
<dbReference type="PROSITE" id="PS00194">
    <property type="entry name" value="THIOREDOXIN_1"/>
    <property type="match status" value="1"/>
</dbReference>
<sequence>MKLTWLFLLLFLFASCRSSKLLETPSLPVTFEGDSLFFDGLDREWIGYSALSNVVRLSVELRPNQKLSVPISRPTRFARYATSYTVYPGENITITIDENGNPFFVSKGNEERSREMRFEAAFQQLNYRLIPKFPPRTKEYSIDSILLFEQQIIGEVPAYINRSKALLDSLATAYTISENLKSITRIKLENEHRSMLYGFYFDYQQELKAHSLYVQKLRTLLSTFNSIKEKQQIYYGGSLLIERVMPELMPVKDRVREDRQLRDVMDTVNKNLKALSRDFYLTQVMYHALYRRVPVSKRSLRTYYRSCKDVSYESIVRNLVAQQKMYAAQSKQKKDNRLIAFADSKVYTLGEVLAQHKGKLVLVDIWASWCVPCQEQQPYMEKLHKRLAEENISFLYLSMDRDLLKWQLRSGELNLDPSLSFVFENFENQSFLKKYKIETIPRYLLLDENGNIINADAPTPDTGELEKLIQKHLIKE</sequence>
<reference evidence="7" key="1">
    <citation type="submission" date="2015-01" db="EMBL/GenBank/DDBJ databases">
        <title>Flavisolibacter sp./LCS9/ whole genome sequencing.</title>
        <authorList>
            <person name="Kim M.K."/>
            <person name="Srinivasan S."/>
            <person name="Lee J.-J."/>
        </authorList>
    </citation>
    <scope>NUCLEOTIDE SEQUENCE [LARGE SCALE GENOMIC DNA]</scope>
    <source>
        <strain evidence="7">LCS9</strain>
    </source>
</reference>
<dbReference type="InterPro" id="IPR017937">
    <property type="entry name" value="Thioredoxin_CS"/>
</dbReference>
<comment type="subcellular location">
    <subcellularLocation>
        <location evidence="1">Cell envelope</location>
    </subcellularLocation>
</comment>
<dbReference type="RefSeq" id="WP_066406749.1">
    <property type="nucleotide sequence ID" value="NZ_CP011390.1"/>
</dbReference>
<evidence type="ECO:0000256" key="3">
    <source>
        <dbReference type="ARBA" id="ARBA00023157"/>
    </source>
</evidence>